<dbReference type="InterPro" id="IPR036390">
    <property type="entry name" value="WH_DNA-bd_sf"/>
</dbReference>
<proteinExistence type="predicted"/>
<dbReference type="Gene3D" id="1.10.10.10">
    <property type="entry name" value="Winged helix-like DNA-binding domain superfamily/Winged helix DNA-binding domain"/>
    <property type="match status" value="1"/>
</dbReference>
<accession>A0ABW1J7Y0</accession>
<gene>
    <name evidence="1" type="ORF">ACFQE5_20740</name>
</gene>
<sequence length="191" mass="20256">MTHELPDLDQRLVDAVERLGDAARAMLRRGALAEGLSLTQAQLLLRITADTAPPQGTGALAGWLEVSAPTVSDAVQALARKGLVERGLRSGRAWTATATGRAVARRLRHWPDPLRAAVGGQPTAAKSVALETLLRAIAALHAGGHISTARTCLTCRFFRDGPEAWCTLLETALTQGGLRVDCSDHEPRTSA</sequence>
<dbReference type="EMBL" id="JBHSQW010000044">
    <property type="protein sequence ID" value="MFC5996639.1"/>
    <property type="molecule type" value="Genomic_DNA"/>
</dbReference>
<protein>
    <submittedName>
        <fullName evidence="1">MarR family winged helix-turn-helix transcriptional regulator</fullName>
    </submittedName>
</protein>
<dbReference type="SUPFAM" id="SSF46785">
    <property type="entry name" value="Winged helix' DNA-binding domain"/>
    <property type="match status" value="1"/>
</dbReference>
<name>A0ABW1J7Y0_9PSEU</name>
<dbReference type="RefSeq" id="WP_379587413.1">
    <property type="nucleotide sequence ID" value="NZ_JBHSQW010000044.1"/>
</dbReference>
<organism evidence="1 2">
    <name type="scientific">Pseudonocardia hispaniensis</name>
    <dbReference type="NCBI Taxonomy" id="904933"/>
    <lineage>
        <taxon>Bacteria</taxon>
        <taxon>Bacillati</taxon>
        <taxon>Actinomycetota</taxon>
        <taxon>Actinomycetes</taxon>
        <taxon>Pseudonocardiales</taxon>
        <taxon>Pseudonocardiaceae</taxon>
        <taxon>Pseudonocardia</taxon>
    </lineage>
</organism>
<evidence type="ECO:0000313" key="1">
    <source>
        <dbReference type="EMBL" id="MFC5996639.1"/>
    </source>
</evidence>
<keyword evidence="2" id="KW-1185">Reference proteome</keyword>
<dbReference type="Proteomes" id="UP001596302">
    <property type="component" value="Unassembled WGS sequence"/>
</dbReference>
<reference evidence="2" key="1">
    <citation type="journal article" date="2019" name="Int. J. Syst. Evol. Microbiol.">
        <title>The Global Catalogue of Microorganisms (GCM) 10K type strain sequencing project: providing services to taxonomists for standard genome sequencing and annotation.</title>
        <authorList>
            <consortium name="The Broad Institute Genomics Platform"/>
            <consortium name="The Broad Institute Genome Sequencing Center for Infectious Disease"/>
            <person name="Wu L."/>
            <person name="Ma J."/>
        </authorList>
    </citation>
    <scope>NUCLEOTIDE SEQUENCE [LARGE SCALE GENOMIC DNA]</scope>
    <source>
        <strain evidence="2">CCM 8391</strain>
    </source>
</reference>
<evidence type="ECO:0000313" key="2">
    <source>
        <dbReference type="Proteomes" id="UP001596302"/>
    </source>
</evidence>
<comment type="caution">
    <text evidence="1">The sequence shown here is derived from an EMBL/GenBank/DDBJ whole genome shotgun (WGS) entry which is preliminary data.</text>
</comment>
<dbReference type="InterPro" id="IPR036388">
    <property type="entry name" value="WH-like_DNA-bd_sf"/>
</dbReference>